<feature type="region of interest" description="Disordered" evidence="1">
    <location>
        <begin position="2031"/>
        <end position="2071"/>
    </location>
</feature>
<feature type="compositionally biased region" description="Low complexity" evidence="1">
    <location>
        <begin position="2051"/>
        <end position="2066"/>
    </location>
</feature>
<name>A0A6C0EWK9_9ZZZZ</name>
<proteinExistence type="predicted"/>
<protein>
    <submittedName>
        <fullName evidence="2">Uncharacterized protein</fullName>
    </submittedName>
</protein>
<feature type="compositionally biased region" description="Pro residues" evidence="1">
    <location>
        <begin position="22"/>
        <end position="39"/>
    </location>
</feature>
<reference evidence="2" key="1">
    <citation type="journal article" date="2020" name="Nature">
        <title>Giant virus diversity and host interactions through global metagenomics.</title>
        <authorList>
            <person name="Schulz F."/>
            <person name="Roux S."/>
            <person name="Paez-Espino D."/>
            <person name="Jungbluth S."/>
            <person name="Walsh D.A."/>
            <person name="Denef V.J."/>
            <person name="McMahon K.D."/>
            <person name="Konstantinidis K.T."/>
            <person name="Eloe-Fadrosh E.A."/>
            <person name="Kyrpides N.C."/>
            <person name="Woyke T."/>
        </authorList>
    </citation>
    <scope>NUCLEOTIDE SEQUENCE</scope>
    <source>
        <strain evidence="2">GVMAG-M-3300009161-34</strain>
    </source>
</reference>
<accession>A0A6C0EWK9</accession>
<feature type="region of interest" description="Disordered" evidence="1">
    <location>
        <begin position="1"/>
        <end position="69"/>
    </location>
</feature>
<sequence length="2338" mass="265877">MSTQEPALSPSSQLEESENLQPPSPPPEDDLPPPPPPPQFSSSSSDDSPSDMPPPPPSLSSDAASASDLSPSDISINLGDIIQIIAPTNSTINDQIYLIIYADQNKLKLINASTTTSLVLTIGPNGGFTDESITSIYILDRHKFPGYAKQNGLTIGKWINISFSGDLPTIITGQITDLEEDMIEVKTYPGDQIFYLDFGYKGIPENIPIERIEIRSPPSKVEEAGLSASAASAAALSTRDVQLMRSVDEDAAQGVEPISISKSKAAAGSEREDIASKVPVEEMKSMLQEILIDADSIQFGDDLAPIIQVVELPDEQKRYSIEKQTSDLLNELVSEVPNDKRTKVVLNNIHSLIERFCQLRDEFSIFDANGNAAPRPYNTEHYKPLAKALMSLNQKLFWIIPIVKNIRKFYNVESVSMSEQSDFTLNTIDDSIDAFNTIAQDYSSSKETFKAYMSKISDYITPFQNADGPIIQSVQTNISAVLDNLGNFYSSIVKRDAVKRSRFIIQTYNLGLSNIHIKKSKSFGKRNYDVVETVPLTQPDEVNIQSFLTLPEPAIVFSNISLPETSIISRANMNMNFIQYWSLLRKNTSITQKTIELDERETHNQYSESEITQFTSSFMTFISSQELDSREKYNKFIQMFVPTTEMLFDIMNKYVTGNITLTNYVAVLQPFMVYVRDLDTKQYNLIVSMIEQKVLAYKAKLVQSAKEYAILSSKKYISKCAAASALYSLLTDSKQVKYDVDILDIYGLSPENFAGEGDGIGGAGGAGGTGGGRGDAPRSEKPVVFSSRVDLDFEADLDNFTEKPEERAIAKSAKYVETVNKMPIDTGSMADLTSVFNYMKRKYPDDFDEITKQYFGRTYLVKTDVIAPVIVSMKQYIEDRQRQKMTESRDASSSSIVSFDANKVFPNVKLSNEEILYRLICVDNARLYMNTIAVINEDLITPFDFDQLYAQETGKFDEKLKAGNEKNTCKNFVLTKKYTDRSDLQEDEGEEIYYDKLYDFTDYPFLKKHEKEQAEYNAADFETFLASRYMKKTKLPITDARSEIRDMMRGKRSVQDGQYAVLVIPDEESGGGGGGGGGAEAGDAADDGVRYEYYIRDKGKWVKDDTIPSSVSMYDTAYFCNVKDDCFSINKKCLNSDLAADTMKDQIVQQMYDEFDSRIHESKKLIIDTVYRKYKYSLDTIAKLQSVKKYNIYKYNDFQYLTGVDIDRTNSQPISPYARIFDLILGQTDYVKRQKNIMRFIQRFTRKAIDVSSQMPHSIEIENPYWLYCKDTNTKIVPSFFETIASTFLNQGDVQMAIDTICKERGSISEDGEAWTDKHSGYVIKNIDLDNEEGYDAAGYKLQTRDVIESSLSESLIQSIQERKIQTFKNPDAQMMSNVVTTMTKYMGIDLDGQRVFIVENAMRFILSSAFPTEESYNAGAKKSKTYKEYKLLTILMVTLSYLAVTIQTSIPAIKTRKTFPGCLRSFVGYPIDGEGDYSLLKYISCIAIKISSGIEPWNTIQKIKKEQTLIDQMKGFMDKFVIPNATIKTKLEEKREYNKLYAADELPAEHDIKRWINFLPPLSRIKMTTPEALSPNFTRTLKEELSKGQKTQYDKISAIRSKIIHFSFAIQVMIQDVVSKEKLIMTNGANEPFVENACCNPEGSINTVRYFAERDANIFKYNTIVKELCNNMHDIISLQKSVAFLDPKNTRTKYPEIPDTFDETTIYLAFITYCKFNNDTLPIPENIQHICHQKPSERIYNPAEESIRNKIDKLKSTGEYNYTNEALEALLQIVNRDHVIPFDFEMKPISYIQQLRDLITSWEEHKTPENIEIPEPLIVRLKAVMDTFDIEITEDTEELRDLKNYLAEQNSEIADNIVRFITDNKRINLNTQRRYKSFLLNVTSFKAGGDGIMCPRKDTATYKGMSYVVTQIRNLVDVFPNIIMNNIDYKKIAVSKHWGLSKFHVKDVQEIVKRYYSKIDKFLKDKDSILRDLLKQVKDTMGKWLIFASHTPLLARVIEFIDIEGQNEEVMMIEGEQDISEFFETVDISGKSRSKQNKRRDEEAERARRAMAQRSSAAASAAASSRGREREDRVKVGEGFYSVFNDDLIRHLFTYYLLNVVLKYVTIARTPVMNVRETVLPEDAEYDLTSVLQAQSEQNGVSAVSEMKIMAEESIELKQTVAELLIAFIDVMIIDKNAINVNKRDIKEDITQSKDKEKDIITRDLREMQKDEREMENIRKNLRIGDWNVGGTKGLRFYVPETYEQEREVMEAEFKREEEKAKLDKRVTADKVTERMRDVYATEQDEMHHQAEFIGGELDDDYNRQGDDDEYGGGGGGGEGGVDDDGEYNQRGGDVDE</sequence>
<feature type="region of interest" description="Disordered" evidence="1">
    <location>
        <begin position="2284"/>
        <end position="2338"/>
    </location>
</feature>
<organism evidence="2">
    <name type="scientific">viral metagenome</name>
    <dbReference type="NCBI Taxonomy" id="1070528"/>
    <lineage>
        <taxon>unclassified sequences</taxon>
        <taxon>metagenomes</taxon>
        <taxon>organismal metagenomes</taxon>
    </lineage>
</organism>
<evidence type="ECO:0000256" key="1">
    <source>
        <dbReference type="SAM" id="MobiDB-lite"/>
    </source>
</evidence>
<dbReference type="EMBL" id="MN738958">
    <property type="protein sequence ID" value="QHT33101.1"/>
    <property type="molecule type" value="Genomic_DNA"/>
</dbReference>
<feature type="compositionally biased region" description="Low complexity" evidence="1">
    <location>
        <begin position="59"/>
        <end position="69"/>
    </location>
</feature>
<feature type="compositionally biased region" description="Basic and acidic residues" evidence="1">
    <location>
        <begin position="2040"/>
        <end position="2049"/>
    </location>
</feature>
<feature type="compositionally biased region" description="Polar residues" evidence="1">
    <location>
        <begin position="1"/>
        <end position="14"/>
    </location>
</feature>
<evidence type="ECO:0000313" key="2">
    <source>
        <dbReference type="EMBL" id="QHT33101.1"/>
    </source>
</evidence>